<dbReference type="PANTHER" id="PTHR32114">
    <property type="entry name" value="ABC TRANSPORTER ABCH.3"/>
    <property type="match status" value="1"/>
</dbReference>
<comment type="subunit">
    <text evidence="2">Heterodimer of SbcC and SbcD.</text>
</comment>
<dbReference type="Pfam" id="PF13558">
    <property type="entry name" value="SbcC_Walker_B"/>
    <property type="match status" value="1"/>
</dbReference>
<evidence type="ECO:0000313" key="7">
    <source>
        <dbReference type="Proteomes" id="UP001595637"/>
    </source>
</evidence>
<evidence type="ECO:0000256" key="2">
    <source>
        <dbReference type="ARBA" id="ARBA00011322"/>
    </source>
</evidence>
<keyword evidence="7" id="KW-1185">Reference proteome</keyword>
<feature type="coiled-coil region" evidence="4">
    <location>
        <begin position="448"/>
        <end position="485"/>
    </location>
</feature>
<accession>A0ABV7N563</accession>
<evidence type="ECO:0000256" key="1">
    <source>
        <dbReference type="ARBA" id="ARBA00006930"/>
    </source>
</evidence>
<dbReference type="Pfam" id="PF13476">
    <property type="entry name" value="AAA_23"/>
    <property type="match status" value="1"/>
</dbReference>
<dbReference type="InterPro" id="IPR027417">
    <property type="entry name" value="P-loop_NTPase"/>
</dbReference>
<evidence type="ECO:0000259" key="5">
    <source>
        <dbReference type="Pfam" id="PF13476"/>
    </source>
</evidence>
<dbReference type="EMBL" id="JBHRVQ010000001">
    <property type="protein sequence ID" value="MFC3388740.1"/>
    <property type="molecule type" value="Genomic_DNA"/>
</dbReference>
<feature type="coiled-coil region" evidence="4">
    <location>
        <begin position="245"/>
        <end position="302"/>
    </location>
</feature>
<organism evidence="6 7">
    <name type="scientific">Salinicoccus sesuvii</name>
    <dbReference type="NCBI Taxonomy" id="868281"/>
    <lineage>
        <taxon>Bacteria</taxon>
        <taxon>Bacillati</taxon>
        <taxon>Bacillota</taxon>
        <taxon>Bacilli</taxon>
        <taxon>Bacillales</taxon>
        <taxon>Staphylococcaceae</taxon>
        <taxon>Salinicoccus</taxon>
    </lineage>
</organism>
<name>A0ABV7N563_9STAP</name>
<feature type="coiled-coil region" evidence="4">
    <location>
        <begin position="333"/>
        <end position="403"/>
    </location>
</feature>
<feature type="coiled-coil region" evidence="4">
    <location>
        <begin position="769"/>
        <end position="796"/>
    </location>
</feature>
<reference evidence="7" key="1">
    <citation type="journal article" date="2019" name="Int. J. Syst. Evol. Microbiol.">
        <title>The Global Catalogue of Microorganisms (GCM) 10K type strain sequencing project: providing services to taxonomists for standard genome sequencing and annotation.</title>
        <authorList>
            <consortium name="The Broad Institute Genomics Platform"/>
            <consortium name="The Broad Institute Genome Sequencing Center for Infectious Disease"/>
            <person name="Wu L."/>
            <person name="Ma J."/>
        </authorList>
    </citation>
    <scope>NUCLEOTIDE SEQUENCE [LARGE SCALE GENOMIC DNA]</scope>
    <source>
        <strain evidence="7">CCM 7756</strain>
    </source>
</reference>
<protein>
    <recommendedName>
        <fullName evidence="3">Nuclease SbcCD subunit C</fullName>
    </recommendedName>
</protein>
<comment type="similarity">
    <text evidence="1">Belongs to the SMC family. SbcC subfamily.</text>
</comment>
<evidence type="ECO:0000313" key="6">
    <source>
        <dbReference type="EMBL" id="MFC3388740.1"/>
    </source>
</evidence>
<dbReference type="PANTHER" id="PTHR32114:SF2">
    <property type="entry name" value="ABC TRANSPORTER ABCH.3"/>
    <property type="match status" value="1"/>
</dbReference>
<gene>
    <name evidence="6" type="ORF">ACFOEO_09180</name>
</gene>
<dbReference type="InterPro" id="IPR038729">
    <property type="entry name" value="Rad50/SbcC_AAA"/>
</dbReference>
<dbReference type="Gene3D" id="3.40.50.300">
    <property type="entry name" value="P-loop containing nucleotide triphosphate hydrolases"/>
    <property type="match status" value="2"/>
</dbReference>
<dbReference type="SUPFAM" id="SSF52540">
    <property type="entry name" value="P-loop containing nucleoside triphosphate hydrolases"/>
    <property type="match status" value="1"/>
</dbReference>
<dbReference type="Proteomes" id="UP001595637">
    <property type="component" value="Unassembled WGS sequence"/>
</dbReference>
<comment type="caution">
    <text evidence="6">The sequence shown here is derived from an EMBL/GenBank/DDBJ whole genome shotgun (WGS) entry which is preliminary data.</text>
</comment>
<feature type="coiled-coil region" evidence="4">
    <location>
        <begin position="617"/>
        <end position="688"/>
    </location>
</feature>
<evidence type="ECO:0000256" key="3">
    <source>
        <dbReference type="ARBA" id="ARBA00013368"/>
    </source>
</evidence>
<keyword evidence="4" id="KW-0175">Coiled coil</keyword>
<sequence length="996" mass="114419">MKYFGPFENQTIDFEDVSDSMFLISGRTGSGKTMIFDAITYALYGTLSTSDRSEGSVRSQFATDDDISSIRLSFEIRGRKYTIERTLSYQKAGRKTPVPPKAVLYDKDGEVLEGSINGVKSMILEILQLNADQFRQILILPQGEFKRLLTSSSEQKQEILRTLFRTERFVKFEQKLNELKKEKLKGSETVETKISERFNMITGEEYPEVAELLEIEFPTFARRMETIDKVQEIISEKQQAVDDVLDANKNRVEVLKNQIKLKEDNNARVEEVEQIKAELASIADNAKDIQKLETEIESYRAIKEMEYALRTESSAQQQKIRIEAELSNFKSQVSTVSASLDEIEQRQTELQEKQEFYQRAETWLNATERFMHNSDVANIDETMANLNKRKADISEENNTLTKRVESITQSLATEGWERTQADRLRHERYTIDNEITSLEQSIDAERELSQHDAEKLELTNALQALDQEYSRIESERKEKKEVLKNRYSVEDSAHIEHLITHLEVGKACPVCQQTVQVLPESHQYLSEEEEAVFEAFESELQAIDADRKSKARRLDVLEALLAGKIRKNLDALEASLKTSSDQQKVIKQHIEEEQQRFETQQGLLKEQNDLNTKLNDNKLEENNVDHALKQAETLLSEFKSHTSYDEYGTFAAMHDKCQKSLEDYKTQVKDQENVHLDKREQKSRLEEKISYSNKQLDEIASQLESLSPKVDAFVEKSGKDREQMLTLLEDADVEAKEEKVKAHHNRKTLLETRYNTLVETLQSETMQDTASEQAEMEELNSKNEMLTNQNAKLATQFEHNQKTADSIGKLITEYEASLGEIQSLIALVDAVSGRNEQKVSLERYVLTYYLDRILDIANIRLLEMTNHRYELRRSVNKSNRKTGLDIEVFDFYNNRSRHITSLSGGESFQAALTLALAMNEALQQESGGISLDTMLIDEGFGTLDPETLDMAVNTLIELQTSGKMVGIISHVEELKERMENILEVRGVNERSTARFK</sequence>
<feature type="domain" description="Rad50/SbcC-type AAA" evidence="5">
    <location>
        <begin position="1"/>
        <end position="197"/>
    </location>
</feature>
<dbReference type="RefSeq" id="WP_380654668.1">
    <property type="nucleotide sequence ID" value="NZ_JBHRVQ010000001.1"/>
</dbReference>
<proteinExistence type="inferred from homology"/>
<evidence type="ECO:0000256" key="4">
    <source>
        <dbReference type="SAM" id="Coils"/>
    </source>
</evidence>